<feature type="compositionally biased region" description="Basic and acidic residues" evidence="18">
    <location>
        <begin position="1355"/>
        <end position="1372"/>
    </location>
</feature>
<feature type="domain" description="BMERB" evidence="21">
    <location>
        <begin position="1883"/>
        <end position="2027"/>
    </location>
</feature>
<evidence type="ECO:0000256" key="15">
    <source>
        <dbReference type="ARBA" id="ARBA00049522"/>
    </source>
</evidence>
<evidence type="ECO:0000256" key="11">
    <source>
        <dbReference type="ARBA" id="ARBA00023002"/>
    </source>
</evidence>
<evidence type="ECO:0000256" key="9">
    <source>
        <dbReference type="ARBA" id="ARBA00022833"/>
    </source>
</evidence>
<comment type="similarity">
    <text evidence="3">Belongs to the Mical family.</text>
</comment>
<dbReference type="FunFam" id="3.50.50.60:FF:000004">
    <property type="entry name" value="protein-methionine sulfoxide oxidase MICAL2 isoform X1"/>
    <property type="match status" value="1"/>
</dbReference>
<reference evidence="22 23" key="1">
    <citation type="submission" date="2014-11" db="EMBL/GenBank/DDBJ databases">
        <title>Genetic blueprint of the zoonotic pathogen Toxocara canis.</title>
        <authorList>
            <person name="Zhu X.-Q."/>
            <person name="Korhonen P.K."/>
            <person name="Cai H."/>
            <person name="Young N.D."/>
            <person name="Nejsum P."/>
            <person name="von Samson-Himmelstjerna G."/>
            <person name="Boag P.R."/>
            <person name="Tan P."/>
            <person name="Li Q."/>
            <person name="Min J."/>
            <person name="Yang Y."/>
            <person name="Wang X."/>
            <person name="Fang X."/>
            <person name="Hall R.S."/>
            <person name="Hofmann A."/>
            <person name="Sternberg P.W."/>
            <person name="Jex A.R."/>
            <person name="Gasser R.B."/>
        </authorList>
    </citation>
    <scope>NUCLEOTIDE SEQUENCE [LARGE SCALE GENOMIC DNA]</scope>
    <source>
        <strain evidence="22">PN_DK_2014</strain>
    </source>
</reference>
<evidence type="ECO:0000259" key="21">
    <source>
        <dbReference type="PROSITE" id="PS51848"/>
    </source>
</evidence>
<feature type="compositionally biased region" description="Basic and acidic residues" evidence="18">
    <location>
        <begin position="1604"/>
        <end position="1621"/>
    </location>
</feature>
<feature type="region of interest" description="Disordered" evidence="18">
    <location>
        <begin position="1777"/>
        <end position="1867"/>
    </location>
</feature>
<evidence type="ECO:0000256" key="12">
    <source>
        <dbReference type="ARBA" id="ARBA00023033"/>
    </source>
</evidence>
<evidence type="ECO:0000256" key="16">
    <source>
        <dbReference type="PROSITE-ProRule" id="PRU00125"/>
    </source>
</evidence>
<feature type="compositionally biased region" description="Basic and acidic residues" evidence="18">
    <location>
        <begin position="1051"/>
        <end position="1061"/>
    </location>
</feature>
<dbReference type="Pfam" id="PF00307">
    <property type="entry name" value="CH"/>
    <property type="match status" value="1"/>
</dbReference>
<evidence type="ECO:0000256" key="4">
    <source>
        <dbReference type="ARBA" id="ARBA00012709"/>
    </source>
</evidence>
<comment type="subcellular location">
    <subcellularLocation>
        <location evidence="2">Cytoplasm</location>
    </subcellularLocation>
</comment>
<keyword evidence="6" id="KW-0285">Flavoprotein</keyword>
<feature type="compositionally biased region" description="Low complexity" evidence="18">
    <location>
        <begin position="1523"/>
        <end position="1539"/>
    </location>
</feature>
<dbReference type="SUPFAM" id="SSF47576">
    <property type="entry name" value="Calponin-homology domain, CH-domain"/>
    <property type="match status" value="1"/>
</dbReference>
<evidence type="ECO:0000256" key="10">
    <source>
        <dbReference type="ARBA" id="ARBA00022857"/>
    </source>
</evidence>
<feature type="coiled-coil region" evidence="17">
    <location>
        <begin position="1871"/>
        <end position="1902"/>
    </location>
</feature>
<feature type="region of interest" description="Disordered" evidence="18">
    <location>
        <begin position="903"/>
        <end position="923"/>
    </location>
</feature>
<feature type="region of interest" description="Disordered" evidence="18">
    <location>
        <begin position="1195"/>
        <end position="1222"/>
    </location>
</feature>
<evidence type="ECO:0000256" key="18">
    <source>
        <dbReference type="SAM" id="MobiDB-lite"/>
    </source>
</evidence>
<evidence type="ECO:0000256" key="14">
    <source>
        <dbReference type="ARBA" id="ARBA00023203"/>
    </source>
</evidence>
<feature type="compositionally biased region" description="Basic and acidic residues" evidence="18">
    <location>
        <begin position="1426"/>
        <end position="1440"/>
    </location>
</feature>
<keyword evidence="8" id="KW-0274">FAD</keyword>
<feature type="region of interest" description="Disordered" evidence="18">
    <location>
        <begin position="1604"/>
        <end position="1736"/>
    </location>
</feature>
<keyword evidence="14" id="KW-0009">Actin-binding</keyword>
<dbReference type="EC" id="1.14.13.225" evidence="4"/>
<evidence type="ECO:0000256" key="13">
    <source>
        <dbReference type="ARBA" id="ARBA00023038"/>
    </source>
</evidence>
<dbReference type="Gene3D" id="1.10.418.10">
    <property type="entry name" value="Calponin-like domain"/>
    <property type="match status" value="1"/>
</dbReference>
<keyword evidence="10" id="KW-0521">NADP</keyword>
<dbReference type="SMART" id="SM00132">
    <property type="entry name" value="LIM"/>
    <property type="match status" value="1"/>
</dbReference>
<keyword evidence="17" id="KW-0175">Coiled coil</keyword>
<dbReference type="SMART" id="SM01203">
    <property type="entry name" value="DUF3585"/>
    <property type="match status" value="1"/>
</dbReference>
<gene>
    <name evidence="22" type="primary">Mical3</name>
    <name evidence="22" type="ORF">Tcan_13400</name>
</gene>
<feature type="domain" description="LIM zinc-binding" evidence="20">
    <location>
        <begin position="975"/>
        <end position="1041"/>
    </location>
</feature>
<feature type="compositionally biased region" description="Polar residues" evidence="18">
    <location>
        <begin position="1690"/>
        <end position="1701"/>
    </location>
</feature>
<dbReference type="PROSITE" id="PS50021">
    <property type="entry name" value="CH"/>
    <property type="match status" value="1"/>
</dbReference>
<keyword evidence="5" id="KW-0963">Cytoplasm</keyword>
<feature type="coiled-coil region" evidence="17">
    <location>
        <begin position="708"/>
        <end position="742"/>
    </location>
</feature>
<evidence type="ECO:0000256" key="1">
    <source>
        <dbReference type="ARBA" id="ARBA00001974"/>
    </source>
</evidence>
<dbReference type="InterPro" id="IPR036188">
    <property type="entry name" value="FAD/NAD-bd_sf"/>
</dbReference>
<dbReference type="InterPro" id="IPR057494">
    <property type="entry name" value="Rossman_Mical"/>
</dbReference>
<dbReference type="InterPro" id="IPR050540">
    <property type="entry name" value="F-actin_Monoox_Mical"/>
</dbReference>
<name>A0A0B2UI89_TOXCA</name>
<feature type="compositionally biased region" description="Polar residues" evidence="18">
    <location>
        <begin position="1721"/>
        <end position="1732"/>
    </location>
</feature>
<accession>A0A0B2UI89</accession>
<dbReference type="Pfam" id="PF12130">
    <property type="entry name" value="bMERB_dom"/>
    <property type="match status" value="1"/>
</dbReference>
<feature type="domain" description="Calponin-homology (CH)" evidence="19">
    <location>
        <begin position="508"/>
        <end position="612"/>
    </location>
</feature>
<evidence type="ECO:0000259" key="19">
    <source>
        <dbReference type="PROSITE" id="PS50021"/>
    </source>
</evidence>
<dbReference type="PROSITE" id="PS50023">
    <property type="entry name" value="LIM_DOMAIN_2"/>
    <property type="match status" value="1"/>
</dbReference>
<feature type="region of interest" description="Disordered" evidence="18">
    <location>
        <begin position="1317"/>
        <end position="1339"/>
    </location>
</feature>
<keyword evidence="23" id="KW-1185">Reference proteome</keyword>
<sequence>MDVGTLFDAFISASSFVKIQQLFNQLCAVLDIDPYDSANIYKSLRLKVNDWKAKKLWSQLDRRAEQKEYCGGKACERLNVLVIGAGPCGLRSAIECALLGAHVVLVEQRDRFSRNNVLHIWPFVIQDLKNLGIKIFYPTFCRGSIDHISIRQLQCVLLKVALVLGVQVHDSVTFQGLVFPEPDEHGKVLGWHANFEPEGHILSEFVFDALIGADGKRNTVPGFPKREMRGKLAIGITANFVNRRTLEEEKVQEISGVAYIFNQQFFKDMKEATGADLENIVYYKDETHYFVMCAKKQSLLEKGVIIEDSEDVSLLLAPSNVDQEKLCEYAASAADFATDGKLPELRYALNHNGKEDVAMFDFTSLFSAQCSVRLVERYDQRLLMAIVGDTLHEPFWPTGSGCARGFLGVFDTAWMLRAYGLNTEGVMVMLAERESAYRLLAQATPDNLHKQLHKYTIDPRTRYISLEMTVQPHEVSHLVDTDNPRNVETNKPLPLRVDSNPAVSDAEFIAKYKLWRFCQQALLPYKLKMYNFTNCWEDGRPLAALLGKYRPDLVDYISLCSSCDADTMITKVMSTVEKEFGIAAPCQSSMDWVRMNEQKRVEYLTAIVGKFAEDSKRMRDLLLNAIRTTTVSHKRKAHTQQVDASRAKKSEPIQQRASELLSALASTSVVPLTVNVAGTRDRMVDDFLEGRHENLDEDQIREALAELNDDEDKRKERHAKRLKELNERTDFKKIQKKIQEENMDVKHWTKRPQVDKLNPERIYAVEKIVTGEVEAEKTRELYRNKRRQANILTRKMDKRDIDEMETKLEQTGMGVLFNREQYRVLSSKEEKIMSANAAAARQLAQDGFKPGDEKYKEIDERLSKAENLLKNQNLAGVDTVSRMRLNGTLSSTLSSEGVQLGGTLSRRMHKPPPPPTPPKRTFASSVNEADPLENGRDGDFVKLRPEWDSCGIRRRPVSMPVLETSYDSVNARRQHNCQLCSKPVYLAERMQVEGMFIHKKCFRCAFCEQPLRLGHCAQDRNLEKYNPKFYCMQHINVPVFEKIARIEKLDSRTSAKPDSPKVRVSPNASSDKMPSASIPAPRPSSPLKLNVNFDKSRSPKVMSELKELNSPAALLGKTIERMRAQREAAGLMPVDSGRVACSTPERVEFETFKRNLRADLSARKVQQRISECESASTDDEADLAVPDGEAVSACAATTSEEEDRIKEPDHEIDDEASSSDEDEFMEADLIELEKTVIENIDKSLSDSLTEEQAISLLRSFNLRRTSASLFPKRSPTTVSPSSNTSVFFTPQSSRCPLRSPSADAYYSPEGDAVTFRTPVGASPSATSVTNRPESPKSVRERTLVTLAGYREKARMKARMKSDEELGLRRAASDRMSMPVERSITSRRLRHQLSLSEHSPRSNTVQDGKQSCADQAAAKDTITPKAPTDRSLKSVHSDSDVKQGNLSPSSYNPPNRGLLARLFSPDPGRLRKQSAQSASQNVPSTAPLATDEIASTSIDSSPAISLLRSFNLRRTSASLFPKRSPTTVSPSSNTSVFFTPQSSRCPLRSPSADAYYSPEGDAVTFRTPVGASPSATSVTNRPESPKSVRERTLVTLAGYREKARMKARMKSDEELGLRRAASDRMSMPVERSITSRRLRHQLSLSEHSPRSNTVQDGKQSCADQAAAKDTITPKAPTDRSLKSVHSDSDVKQGNLSPSSYNPPNRGLLARLFSPDPGRLRKQSAQSASQNVPSTAPLATDEIASTSIDSSPVSELLAANCESHKEASILVKLSSLKKLRHRKLSSTDSSEKEAETDDGTSRSNAHIPKAAVSPMLSVNSRSTDGKGDPHKRSLSQSAQKSRLATFSQADRANGSPNNGTPQSSPLSVNEKNIRRIQKRAEQIAKQKEQERVRTAQDIQRALQETDIRKAEVAAVGSDLERRLKDDNENRWVLEQWLLYVHEMEQLKLREADLLRRVSEMEIIDEYKRLQRQLNDVQKADSGIGQGGSSHTEKDLLKRMLAVIEKRDAIHQEIEKANSRRTRNSFSDPQTLLADKGASYRNFEPVFLK</sequence>
<dbReference type="Proteomes" id="UP000031036">
    <property type="component" value="Unassembled WGS sequence"/>
</dbReference>
<dbReference type="Gene3D" id="2.10.110.10">
    <property type="entry name" value="Cysteine Rich Protein"/>
    <property type="match status" value="1"/>
</dbReference>
<dbReference type="PROSITE" id="PS51848">
    <property type="entry name" value="BMERB"/>
    <property type="match status" value="1"/>
</dbReference>
<feature type="compositionally biased region" description="Polar residues" evidence="18">
    <location>
        <begin position="1572"/>
        <end position="1581"/>
    </location>
</feature>
<evidence type="ECO:0000313" key="22">
    <source>
        <dbReference type="EMBL" id="KHN70766.1"/>
    </source>
</evidence>
<evidence type="ECO:0000256" key="6">
    <source>
        <dbReference type="ARBA" id="ARBA00022630"/>
    </source>
</evidence>
<evidence type="ECO:0000256" key="8">
    <source>
        <dbReference type="ARBA" id="ARBA00022827"/>
    </source>
</evidence>
<feature type="compositionally biased region" description="Polar residues" evidence="18">
    <location>
        <begin position="1641"/>
        <end position="1661"/>
    </location>
</feature>
<feature type="compositionally biased region" description="Polar residues" evidence="18">
    <location>
        <begin position="1441"/>
        <end position="1452"/>
    </location>
</feature>
<dbReference type="GO" id="GO:0005737">
    <property type="term" value="C:cytoplasm"/>
    <property type="evidence" value="ECO:0007669"/>
    <property type="project" value="UniProtKB-SubCell"/>
</dbReference>
<keyword evidence="9 16" id="KW-0862">Zinc</keyword>
<feature type="region of interest" description="Disordered" evidence="18">
    <location>
        <begin position="1271"/>
        <end position="1293"/>
    </location>
</feature>
<feature type="region of interest" description="Disordered" evidence="18">
    <location>
        <begin position="1520"/>
        <end position="1542"/>
    </location>
</feature>
<keyword evidence="13 16" id="KW-0440">LIM domain</keyword>
<dbReference type="OrthoDB" id="20799at2759"/>
<dbReference type="GO" id="GO:0046872">
    <property type="term" value="F:metal ion binding"/>
    <property type="evidence" value="ECO:0007669"/>
    <property type="project" value="UniProtKB-KW"/>
</dbReference>
<feature type="compositionally biased region" description="Polar residues" evidence="18">
    <location>
        <begin position="1472"/>
        <end position="1483"/>
    </location>
</feature>
<dbReference type="PRINTS" id="PR00420">
    <property type="entry name" value="RNGMNOXGNASE"/>
</dbReference>
<feature type="region of interest" description="Disordered" evidence="18">
    <location>
        <begin position="633"/>
        <end position="653"/>
    </location>
</feature>
<feature type="compositionally biased region" description="Polar residues" evidence="18">
    <location>
        <begin position="1323"/>
        <end position="1332"/>
    </location>
</feature>
<feature type="compositionally biased region" description="Polar residues" evidence="18">
    <location>
        <begin position="1392"/>
        <end position="1412"/>
    </location>
</feature>
<evidence type="ECO:0000256" key="2">
    <source>
        <dbReference type="ARBA" id="ARBA00004496"/>
    </source>
</evidence>
<dbReference type="EMBL" id="JPKZ01022851">
    <property type="protein sequence ID" value="KHN70766.1"/>
    <property type="molecule type" value="Genomic_DNA"/>
</dbReference>
<feature type="region of interest" description="Disordered" evidence="18">
    <location>
        <begin position="1355"/>
        <end position="1487"/>
    </location>
</feature>
<feature type="region of interest" description="Disordered" evidence="18">
    <location>
        <begin position="1051"/>
        <end position="1091"/>
    </location>
</feature>
<keyword evidence="12" id="KW-0503">Monooxygenase</keyword>
<comment type="catalytic activity">
    <reaction evidence="15">
        <text>L-methionyl-[F-actin] + NADPH + O2 + H(+) = L-methionyl-(R)-S-oxide-[F-actin] + NADP(+) + H2O</text>
        <dbReference type="Rhea" id="RHEA:51308"/>
        <dbReference type="Rhea" id="RHEA-COMP:12953"/>
        <dbReference type="Rhea" id="RHEA-COMP:12956"/>
        <dbReference type="ChEBI" id="CHEBI:15377"/>
        <dbReference type="ChEBI" id="CHEBI:15378"/>
        <dbReference type="ChEBI" id="CHEBI:15379"/>
        <dbReference type="ChEBI" id="CHEBI:16044"/>
        <dbReference type="ChEBI" id="CHEBI:45764"/>
        <dbReference type="ChEBI" id="CHEBI:57783"/>
        <dbReference type="ChEBI" id="CHEBI:58349"/>
        <dbReference type="EC" id="1.14.13.225"/>
    </reaction>
</comment>
<evidence type="ECO:0000256" key="7">
    <source>
        <dbReference type="ARBA" id="ARBA00022723"/>
    </source>
</evidence>
<dbReference type="SUPFAM" id="SSF51905">
    <property type="entry name" value="FAD/NAD(P)-binding domain"/>
    <property type="match status" value="1"/>
</dbReference>
<feature type="compositionally biased region" description="Low complexity" evidence="18">
    <location>
        <begin position="1274"/>
        <end position="1290"/>
    </location>
</feature>
<dbReference type="InterPro" id="IPR036872">
    <property type="entry name" value="CH_dom_sf"/>
</dbReference>
<dbReference type="InterPro" id="IPR001781">
    <property type="entry name" value="Znf_LIM"/>
</dbReference>
<organism evidence="22 23">
    <name type="scientific">Toxocara canis</name>
    <name type="common">Canine roundworm</name>
    <dbReference type="NCBI Taxonomy" id="6265"/>
    <lineage>
        <taxon>Eukaryota</taxon>
        <taxon>Metazoa</taxon>
        <taxon>Ecdysozoa</taxon>
        <taxon>Nematoda</taxon>
        <taxon>Chromadorea</taxon>
        <taxon>Rhabditida</taxon>
        <taxon>Spirurina</taxon>
        <taxon>Ascaridomorpha</taxon>
        <taxon>Ascaridoidea</taxon>
        <taxon>Toxocaridae</taxon>
        <taxon>Toxocara</taxon>
    </lineage>
</organism>
<dbReference type="GO" id="GO:0120501">
    <property type="term" value="F:F-actin monooxygenase activity"/>
    <property type="evidence" value="ECO:0007669"/>
    <property type="project" value="UniProtKB-EC"/>
</dbReference>
<feature type="compositionally biased region" description="Acidic residues" evidence="18">
    <location>
        <begin position="1210"/>
        <end position="1222"/>
    </location>
</feature>
<comment type="caution">
    <text evidence="22">The sequence shown here is derived from an EMBL/GenBank/DDBJ whole genome shotgun (WGS) entry which is preliminary data.</text>
</comment>
<protein>
    <recommendedName>
        <fullName evidence="4">F-actin monooxygenase</fullName>
        <ecNumber evidence="4">1.14.13.225</ecNumber>
    </recommendedName>
</protein>
<dbReference type="Pfam" id="PF25413">
    <property type="entry name" value="Rossman_Mical"/>
    <property type="match status" value="1"/>
</dbReference>
<evidence type="ECO:0000256" key="5">
    <source>
        <dbReference type="ARBA" id="ARBA00022490"/>
    </source>
</evidence>
<dbReference type="InterPro" id="IPR001715">
    <property type="entry name" value="CH_dom"/>
</dbReference>
<dbReference type="SUPFAM" id="SSF57716">
    <property type="entry name" value="Glucocorticoid receptor-like (DNA-binding domain)"/>
    <property type="match status" value="1"/>
</dbReference>
<dbReference type="CDD" id="cd09358">
    <property type="entry name" value="LIM_Mical_like"/>
    <property type="match status" value="1"/>
</dbReference>
<dbReference type="GO" id="GO:0003779">
    <property type="term" value="F:actin binding"/>
    <property type="evidence" value="ECO:0007669"/>
    <property type="project" value="UniProtKB-KW"/>
</dbReference>
<evidence type="ECO:0000313" key="23">
    <source>
        <dbReference type="Proteomes" id="UP000031036"/>
    </source>
</evidence>
<evidence type="ECO:0000259" key="20">
    <source>
        <dbReference type="PROSITE" id="PS50023"/>
    </source>
</evidence>
<keyword evidence="11" id="KW-0560">Oxidoreductase</keyword>
<keyword evidence="7 16" id="KW-0479">Metal-binding</keyword>
<comment type="cofactor">
    <cofactor evidence="1">
        <name>FAD</name>
        <dbReference type="ChEBI" id="CHEBI:57692"/>
    </cofactor>
</comment>
<feature type="region of interest" description="Disordered" evidence="18">
    <location>
        <begin position="1566"/>
        <end position="1588"/>
    </location>
</feature>
<dbReference type="STRING" id="6265.A0A0B2UI89"/>
<evidence type="ECO:0000256" key="17">
    <source>
        <dbReference type="SAM" id="Coils"/>
    </source>
</evidence>
<proteinExistence type="inferred from homology"/>
<dbReference type="PANTHER" id="PTHR23167:SF54">
    <property type="entry name" value="[F-ACTIN]-MONOOXYGENASE MICAL"/>
    <property type="match status" value="1"/>
</dbReference>
<dbReference type="PANTHER" id="PTHR23167">
    <property type="entry name" value="CALPONIN HOMOLOGY DOMAIN-CONTAINING PROTEIN DDB_G0272472-RELATED"/>
    <property type="match status" value="1"/>
</dbReference>
<feature type="compositionally biased region" description="Polar residues" evidence="18">
    <location>
        <begin position="1832"/>
        <end position="1867"/>
    </location>
</feature>
<dbReference type="InterPro" id="IPR022735">
    <property type="entry name" value="bMERB_dom"/>
</dbReference>
<dbReference type="Gene3D" id="3.50.50.60">
    <property type="entry name" value="FAD/NAD(P)-binding domain"/>
    <property type="match status" value="1"/>
</dbReference>
<evidence type="ECO:0000256" key="3">
    <source>
        <dbReference type="ARBA" id="ARBA00008223"/>
    </source>
</evidence>
<feature type="compositionally biased region" description="Basic and acidic residues" evidence="18">
    <location>
        <begin position="1675"/>
        <end position="1689"/>
    </location>
</feature>